<organism evidence="1 2">
    <name type="scientific">Stylosanthes scabra</name>
    <dbReference type="NCBI Taxonomy" id="79078"/>
    <lineage>
        <taxon>Eukaryota</taxon>
        <taxon>Viridiplantae</taxon>
        <taxon>Streptophyta</taxon>
        <taxon>Embryophyta</taxon>
        <taxon>Tracheophyta</taxon>
        <taxon>Spermatophyta</taxon>
        <taxon>Magnoliopsida</taxon>
        <taxon>eudicotyledons</taxon>
        <taxon>Gunneridae</taxon>
        <taxon>Pentapetalae</taxon>
        <taxon>rosids</taxon>
        <taxon>fabids</taxon>
        <taxon>Fabales</taxon>
        <taxon>Fabaceae</taxon>
        <taxon>Papilionoideae</taxon>
        <taxon>50 kb inversion clade</taxon>
        <taxon>dalbergioids sensu lato</taxon>
        <taxon>Dalbergieae</taxon>
        <taxon>Pterocarpus clade</taxon>
        <taxon>Stylosanthes</taxon>
    </lineage>
</organism>
<comment type="caution">
    <text evidence="1">The sequence shown here is derived from an EMBL/GenBank/DDBJ whole genome shotgun (WGS) entry which is preliminary data.</text>
</comment>
<dbReference type="InterPro" id="IPR044554">
    <property type="entry name" value="ANAPC2"/>
</dbReference>
<dbReference type="Proteomes" id="UP001341840">
    <property type="component" value="Unassembled WGS sequence"/>
</dbReference>
<keyword evidence="2" id="KW-1185">Reference proteome</keyword>
<proteinExistence type="predicted"/>
<protein>
    <submittedName>
        <fullName evidence="1">Uncharacterized protein</fullName>
    </submittedName>
</protein>
<gene>
    <name evidence="1" type="ORF">PIB30_081268</name>
</gene>
<accession>A0ABU6XRP6</accession>
<evidence type="ECO:0000313" key="2">
    <source>
        <dbReference type="Proteomes" id="UP001341840"/>
    </source>
</evidence>
<reference evidence="1 2" key="1">
    <citation type="journal article" date="2023" name="Plants (Basel)">
        <title>Bridging the Gap: Combining Genomics and Transcriptomics Approaches to Understand Stylosanthes scabra, an Orphan Legume from the Brazilian Caatinga.</title>
        <authorList>
            <person name="Ferreira-Neto J.R.C."/>
            <person name="da Silva M.D."/>
            <person name="Binneck E."/>
            <person name="de Melo N.F."/>
            <person name="da Silva R.H."/>
            <person name="de Melo A.L.T.M."/>
            <person name="Pandolfi V."/>
            <person name="Bustamante F.O."/>
            <person name="Brasileiro-Vidal A.C."/>
            <person name="Benko-Iseppon A.M."/>
        </authorList>
    </citation>
    <scope>NUCLEOTIDE SEQUENCE [LARGE SCALE GENOMIC DNA]</scope>
    <source>
        <tissue evidence="1">Leaves</tissue>
    </source>
</reference>
<dbReference type="PANTHER" id="PTHR45957">
    <property type="entry name" value="ANAPHASE-PROMOTING COMPLEX SUBUNIT 2"/>
    <property type="match status" value="1"/>
</dbReference>
<dbReference type="PANTHER" id="PTHR45957:SF1">
    <property type="entry name" value="ANAPHASE-PROMOTING COMPLEX SUBUNIT 2"/>
    <property type="match status" value="1"/>
</dbReference>
<name>A0ABU6XRP6_9FABA</name>
<sequence length="188" mass="21594">MEQSTTSSFCNLGILHSLSDDSLYEILHSYDAFCAATQTLLSAADDLSVRADFVARVHSLCKHGLHSLVRDHFLRVLEETFERNGASRFWRHFEPYSNVADLNKNDDLEIDEDEILSVLHSALEEIYLEKGYQEKCLLMLAHAFELYKKQVLGDSRDLDAERNYLTTKYQWIVSSVLTATLPRNFRGV</sequence>
<evidence type="ECO:0000313" key="1">
    <source>
        <dbReference type="EMBL" id="MED6200021.1"/>
    </source>
</evidence>
<dbReference type="EMBL" id="JASCZI010212658">
    <property type="protein sequence ID" value="MED6200021.1"/>
    <property type="molecule type" value="Genomic_DNA"/>
</dbReference>